<keyword evidence="2 4" id="KW-0964">Secreted</keyword>
<dbReference type="InterPro" id="IPR001492">
    <property type="entry name" value="Flagellin"/>
</dbReference>
<protein>
    <recommendedName>
        <fullName evidence="4">Flagellin</fullName>
    </recommendedName>
</protein>
<comment type="subcellular location">
    <subcellularLocation>
        <location evidence="4">Secreted</location>
    </subcellularLocation>
    <subcellularLocation>
        <location evidence="4">Bacterial flagellum</location>
    </subcellularLocation>
</comment>
<evidence type="ECO:0000256" key="1">
    <source>
        <dbReference type="ARBA" id="ARBA00005709"/>
    </source>
</evidence>
<dbReference type="Gene3D" id="6.10.280.190">
    <property type="match status" value="1"/>
</dbReference>
<dbReference type="InterPro" id="IPR046358">
    <property type="entry name" value="Flagellin_C"/>
</dbReference>
<reference evidence="7 8" key="1">
    <citation type="submission" date="2020-02" db="EMBL/GenBank/DDBJ databases">
        <authorList>
            <person name="Zhang X.-Y."/>
        </authorList>
    </citation>
    <scope>NUCLEOTIDE SEQUENCE [LARGE SCALE GENOMIC DNA]</scope>
    <source>
        <strain evidence="7 8">C33</strain>
    </source>
</reference>
<dbReference type="Gene3D" id="2.170.280.10">
    <property type="entry name" value="f41 fragment of flagellin, middle domain"/>
    <property type="match status" value="1"/>
</dbReference>
<dbReference type="InterPro" id="IPR001029">
    <property type="entry name" value="Flagellin_N"/>
</dbReference>
<comment type="similarity">
    <text evidence="1 4">Belongs to the bacterial flagellin family.</text>
</comment>
<keyword evidence="7" id="KW-0282">Flagellum</keyword>
<dbReference type="GO" id="GO:0009288">
    <property type="term" value="C:bacterial-type flagellum"/>
    <property type="evidence" value="ECO:0007669"/>
    <property type="project" value="UniProtKB-SubCell"/>
</dbReference>
<proteinExistence type="inferred from homology"/>
<dbReference type="SUPFAM" id="SSF64518">
    <property type="entry name" value="Phase 1 flagellin"/>
    <property type="match status" value="2"/>
</dbReference>
<evidence type="ECO:0000259" key="6">
    <source>
        <dbReference type="Pfam" id="PF00700"/>
    </source>
</evidence>
<evidence type="ECO:0000313" key="7">
    <source>
        <dbReference type="EMBL" id="NDY97119.1"/>
    </source>
</evidence>
<dbReference type="InterPro" id="IPR042187">
    <property type="entry name" value="Flagellin_C_sub2"/>
</dbReference>
<evidence type="ECO:0000259" key="5">
    <source>
        <dbReference type="Pfam" id="PF00669"/>
    </source>
</evidence>
<dbReference type="Pfam" id="PF00669">
    <property type="entry name" value="Flagellin_N"/>
    <property type="match status" value="1"/>
</dbReference>
<dbReference type="PANTHER" id="PTHR42792:SF2">
    <property type="entry name" value="FLAGELLIN"/>
    <property type="match status" value="1"/>
</dbReference>
<sequence>MSQVINTNVLSLTAQRNLQTSQSELATSLQRLSSGLRINSAKDDAAGLAISERFTTQIRGLNQAIRNSNDGISLAQTGEAALATVTENLQRVRELAVQSVNATNSDTDRATLQQEVTQRLNEIDRIAGQTSFNGRNVLDGTFGNALFQVGANVGQTIALDLESSVRSSDIGSVATASSVDLTTLINEGTDDTAASFTTGDVSSLVGVDLSSAGTGGSFETDAAITEFDFGANNVTFDVNGEEISLTSDVSTIGGLVTEIQGQLDTAFGAGVVTVTEDTGVLTFTDTLSAEAVVVDNQSAVIANAAFDTGTGSPGTLGTISFEVDGNAITLDGDATDNATLQAIADDIGAQLETAAAGTYSVSVDGSGIAISTVATGSAESAPVISALSGVGAALFDDAAGTSVDGADGDPAAELTTSGLTIQFGDNDAIEVEDNTFTTVQSFVDAVNTALGSNGTALLNADNELTITSGEAITIAGDSENVFDGTTEFAVDTATALADTSVSSVDNANNAIARVDAALSSVSELRSTFGAIQNRFESTIENLTTTTENLQASRSRILDADFAAETANLTRVQILQQAGISVLSQANVQPQNVLALLQ</sequence>
<dbReference type="AlphaFoldDB" id="A0A845VIW9"/>
<evidence type="ECO:0000256" key="4">
    <source>
        <dbReference type="RuleBase" id="RU362073"/>
    </source>
</evidence>
<keyword evidence="7" id="KW-0969">Cilium</keyword>
<dbReference type="RefSeq" id="WP_164212484.1">
    <property type="nucleotide sequence ID" value="NZ_JAAGSC010000044.1"/>
</dbReference>
<keyword evidence="8" id="KW-1185">Reference proteome</keyword>
<keyword evidence="7" id="KW-0966">Cell projection</keyword>
<evidence type="ECO:0000256" key="2">
    <source>
        <dbReference type="ARBA" id="ARBA00022525"/>
    </source>
</evidence>
<dbReference type="GO" id="GO:0005198">
    <property type="term" value="F:structural molecule activity"/>
    <property type="evidence" value="ECO:0007669"/>
    <property type="project" value="UniProtKB-UniRule"/>
</dbReference>
<dbReference type="Gene3D" id="2.30.220.10">
    <property type="entry name" value="f41 fragment of flagellin, C-terminal domain"/>
    <property type="match status" value="1"/>
</dbReference>
<dbReference type="Pfam" id="PF00700">
    <property type="entry name" value="Flagellin_C"/>
    <property type="match status" value="1"/>
</dbReference>
<dbReference type="Gene3D" id="6.10.10.10">
    <property type="entry name" value="Flagellar export chaperone, C-terminal domain"/>
    <property type="match status" value="1"/>
</dbReference>
<organism evidence="7 8">
    <name type="scientific">Wenzhouxiangella limi</name>
    <dbReference type="NCBI Taxonomy" id="2707351"/>
    <lineage>
        <taxon>Bacteria</taxon>
        <taxon>Pseudomonadati</taxon>
        <taxon>Pseudomonadota</taxon>
        <taxon>Gammaproteobacteria</taxon>
        <taxon>Chromatiales</taxon>
        <taxon>Wenzhouxiangellaceae</taxon>
        <taxon>Wenzhouxiangella</taxon>
    </lineage>
</organism>
<feature type="domain" description="Flagellin C-terminal" evidence="6">
    <location>
        <begin position="512"/>
        <end position="596"/>
    </location>
</feature>
<dbReference type="Gene3D" id="1.20.1330.10">
    <property type="entry name" value="f41 fragment of flagellin, N-terminal domain"/>
    <property type="match status" value="2"/>
</dbReference>
<comment type="caution">
    <text evidence="7">The sequence shown here is derived from an EMBL/GenBank/DDBJ whole genome shotgun (WGS) entry which is preliminary data.</text>
</comment>
<name>A0A845VIW9_9GAMM</name>
<evidence type="ECO:0000256" key="3">
    <source>
        <dbReference type="ARBA" id="ARBA00023143"/>
    </source>
</evidence>
<keyword evidence="3 4" id="KW-0975">Bacterial flagellum</keyword>
<gene>
    <name evidence="7" type="ORF">G3I74_15455</name>
</gene>
<dbReference type="Gene3D" id="3.30.70.2120">
    <property type="match status" value="1"/>
</dbReference>
<dbReference type="Proteomes" id="UP000484885">
    <property type="component" value="Unassembled WGS sequence"/>
</dbReference>
<feature type="domain" description="Flagellin N-terminal" evidence="5">
    <location>
        <begin position="5"/>
        <end position="141"/>
    </location>
</feature>
<dbReference type="EMBL" id="JAAGSC010000044">
    <property type="protein sequence ID" value="NDY97119.1"/>
    <property type="molecule type" value="Genomic_DNA"/>
</dbReference>
<dbReference type="PRINTS" id="PR00207">
    <property type="entry name" value="FLAGELLIN"/>
</dbReference>
<comment type="function">
    <text evidence="4">Flagellin is the subunit protein which polymerizes to form the filaments of bacterial flagella.</text>
</comment>
<accession>A0A845VIW9</accession>
<dbReference type="PANTHER" id="PTHR42792">
    <property type="entry name" value="FLAGELLIN"/>
    <property type="match status" value="1"/>
</dbReference>
<dbReference type="GO" id="GO:0005576">
    <property type="term" value="C:extracellular region"/>
    <property type="evidence" value="ECO:0007669"/>
    <property type="project" value="UniProtKB-SubCell"/>
</dbReference>
<evidence type="ECO:0000313" key="8">
    <source>
        <dbReference type="Proteomes" id="UP000484885"/>
    </source>
</evidence>